<reference evidence="2" key="1">
    <citation type="journal article" date="2014" name="Science">
        <title>Ancient hybridizations among the ancestral genomes of bread wheat.</title>
        <authorList>
            <consortium name="International Wheat Genome Sequencing Consortium,"/>
            <person name="Marcussen T."/>
            <person name="Sandve S.R."/>
            <person name="Heier L."/>
            <person name="Spannagl M."/>
            <person name="Pfeifer M."/>
            <person name="Jakobsen K.S."/>
            <person name="Wulff B.B."/>
            <person name="Steuernagel B."/>
            <person name="Mayer K.F."/>
            <person name="Olsen O.A."/>
        </authorList>
    </citation>
    <scope>NUCLEOTIDE SEQUENCE [LARGE SCALE GENOMIC DNA]</scope>
    <source>
        <strain evidence="2">cv. AL8/78</strain>
    </source>
</reference>
<dbReference type="Proteomes" id="UP000015105">
    <property type="component" value="Chromosome 5D"/>
</dbReference>
<reference evidence="1" key="5">
    <citation type="journal article" date="2021" name="G3 (Bethesda)">
        <title>Aegilops tauschii genome assembly Aet v5.0 features greater sequence contiguity and improved annotation.</title>
        <authorList>
            <person name="Wang L."/>
            <person name="Zhu T."/>
            <person name="Rodriguez J.C."/>
            <person name="Deal K.R."/>
            <person name="Dubcovsky J."/>
            <person name="McGuire P.E."/>
            <person name="Lux T."/>
            <person name="Spannagl M."/>
            <person name="Mayer K.F.X."/>
            <person name="Baldrich P."/>
            <person name="Meyers B.C."/>
            <person name="Huo N."/>
            <person name="Gu Y.Q."/>
            <person name="Zhou H."/>
            <person name="Devos K.M."/>
            <person name="Bennetzen J.L."/>
            <person name="Unver T."/>
            <person name="Budak H."/>
            <person name="Gulick P.J."/>
            <person name="Galiba G."/>
            <person name="Kalapos B."/>
            <person name="Nelson D.R."/>
            <person name="Li P."/>
            <person name="You F.M."/>
            <person name="Luo M.C."/>
            <person name="Dvorak J."/>
        </authorList>
    </citation>
    <scope>NUCLEOTIDE SEQUENCE [LARGE SCALE GENOMIC DNA]</scope>
    <source>
        <strain evidence="1">cv. AL8/78</strain>
    </source>
</reference>
<evidence type="ECO:0000313" key="1">
    <source>
        <dbReference type="EnsemblPlants" id="AET5Gv20430200.17"/>
    </source>
</evidence>
<dbReference type="Gramene" id="AET5Gv20430200.17">
    <property type="protein sequence ID" value="AET5Gv20430200.17"/>
    <property type="gene ID" value="AET5Gv20430200"/>
</dbReference>
<accession>A0A453KIZ7</accession>
<organism evidence="1 2">
    <name type="scientific">Aegilops tauschii subsp. strangulata</name>
    <name type="common">Goatgrass</name>
    <dbReference type="NCBI Taxonomy" id="200361"/>
    <lineage>
        <taxon>Eukaryota</taxon>
        <taxon>Viridiplantae</taxon>
        <taxon>Streptophyta</taxon>
        <taxon>Embryophyta</taxon>
        <taxon>Tracheophyta</taxon>
        <taxon>Spermatophyta</taxon>
        <taxon>Magnoliopsida</taxon>
        <taxon>Liliopsida</taxon>
        <taxon>Poales</taxon>
        <taxon>Poaceae</taxon>
        <taxon>BOP clade</taxon>
        <taxon>Pooideae</taxon>
        <taxon>Triticodae</taxon>
        <taxon>Triticeae</taxon>
        <taxon>Triticinae</taxon>
        <taxon>Aegilops</taxon>
    </lineage>
</organism>
<sequence length="47" mass="5480">STIRSCRVDGSYPFGFYEIKAGAVERIRCTITRSTRRGEERERREAI</sequence>
<proteinExistence type="predicted"/>
<reference evidence="1" key="4">
    <citation type="submission" date="2019-03" db="UniProtKB">
        <authorList>
            <consortium name="EnsemblPlants"/>
        </authorList>
    </citation>
    <scope>IDENTIFICATION</scope>
</reference>
<evidence type="ECO:0000313" key="2">
    <source>
        <dbReference type="Proteomes" id="UP000015105"/>
    </source>
</evidence>
<protein>
    <submittedName>
        <fullName evidence="1">Uncharacterized protein</fullName>
    </submittedName>
</protein>
<dbReference type="AlphaFoldDB" id="A0A453KIZ7"/>
<name>A0A453KIZ7_AEGTS</name>
<keyword evidence="2" id="KW-1185">Reference proteome</keyword>
<reference evidence="1" key="3">
    <citation type="journal article" date="2017" name="Nature">
        <title>Genome sequence of the progenitor of the wheat D genome Aegilops tauschii.</title>
        <authorList>
            <person name="Luo M.C."/>
            <person name="Gu Y.Q."/>
            <person name="Puiu D."/>
            <person name="Wang H."/>
            <person name="Twardziok S.O."/>
            <person name="Deal K.R."/>
            <person name="Huo N."/>
            <person name="Zhu T."/>
            <person name="Wang L."/>
            <person name="Wang Y."/>
            <person name="McGuire P.E."/>
            <person name="Liu S."/>
            <person name="Long H."/>
            <person name="Ramasamy R.K."/>
            <person name="Rodriguez J.C."/>
            <person name="Van S.L."/>
            <person name="Yuan L."/>
            <person name="Wang Z."/>
            <person name="Xia Z."/>
            <person name="Xiao L."/>
            <person name="Anderson O.D."/>
            <person name="Ouyang S."/>
            <person name="Liang Y."/>
            <person name="Zimin A.V."/>
            <person name="Pertea G."/>
            <person name="Qi P."/>
            <person name="Bennetzen J.L."/>
            <person name="Dai X."/>
            <person name="Dawson M.W."/>
            <person name="Muller H.G."/>
            <person name="Kugler K."/>
            <person name="Rivarola-Duarte L."/>
            <person name="Spannagl M."/>
            <person name="Mayer K.F.X."/>
            <person name="Lu F.H."/>
            <person name="Bevan M.W."/>
            <person name="Leroy P."/>
            <person name="Li P."/>
            <person name="You F.M."/>
            <person name="Sun Q."/>
            <person name="Liu Z."/>
            <person name="Lyons E."/>
            <person name="Wicker T."/>
            <person name="Salzberg S.L."/>
            <person name="Devos K.M."/>
            <person name="Dvorak J."/>
        </authorList>
    </citation>
    <scope>NUCLEOTIDE SEQUENCE [LARGE SCALE GENOMIC DNA]</scope>
    <source>
        <strain evidence="1">cv. AL8/78</strain>
    </source>
</reference>
<dbReference type="EnsemblPlants" id="AET5Gv20430200.17">
    <property type="protein sequence ID" value="AET5Gv20430200.17"/>
    <property type="gene ID" value="AET5Gv20430200"/>
</dbReference>
<reference evidence="2" key="2">
    <citation type="journal article" date="2017" name="Nat. Plants">
        <title>The Aegilops tauschii genome reveals multiple impacts of transposons.</title>
        <authorList>
            <person name="Zhao G."/>
            <person name="Zou C."/>
            <person name="Li K."/>
            <person name="Wang K."/>
            <person name="Li T."/>
            <person name="Gao L."/>
            <person name="Zhang X."/>
            <person name="Wang H."/>
            <person name="Yang Z."/>
            <person name="Liu X."/>
            <person name="Jiang W."/>
            <person name="Mao L."/>
            <person name="Kong X."/>
            <person name="Jiao Y."/>
            <person name="Jia J."/>
        </authorList>
    </citation>
    <scope>NUCLEOTIDE SEQUENCE [LARGE SCALE GENOMIC DNA]</scope>
    <source>
        <strain evidence="2">cv. AL8/78</strain>
    </source>
</reference>